<gene>
    <name evidence="1" type="ORF">H0A72_09520</name>
</gene>
<protein>
    <submittedName>
        <fullName evidence="1">Uncharacterized protein</fullName>
    </submittedName>
</protein>
<dbReference type="Proteomes" id="UP000559809">
    <property type="component" value="Unassembled WGS sequence"/>
</dbReference>
<name>A0A853FY56_9BURK</name>
<keyword evidence="2" id="KW-1185">Reference proteome</keyword>
<reference evidence="1 2" key="1">
    <citation type="submission" date="2020-07" db="EMBL/GenBank/DDBJ databases">
        <title>Taxonomic revisions and descriptions of new bacterial species based on genomic comparisons in the high-G+C-content subgroup of the family Alcaligenaceae.</title>
        <authorList>
            <person name="Szabo A."/>
            <person name="Felfoldi T."/>
        </authorList>
    </citation>
    <scope>NUCLEOTIDE SEQUENCE [LARGE SCALE GENOMIC DNA]</scope>
    <source>
        <strain evidence="1 2">LMG 24012</strain>
    </source>
</reference>
<dbReference type="AlphaFoldDB" id="A0A853FY56"/>
<comment type="caution">
    <text evidence="1">The sequence shown here is derived from an EMBL/GenBank/DDBJ whole genome shotgun (WGS) entry which is preliminary data.</text>
</comment>
<evidence type="ECO:0000313" key="1">
    <source>
        <dbReference type="EMBL" id="NYT49543.1"/>
    </source>
</evidence>
<organism evidence="1 2">
    <name type="scientific">Parapusillimonas granuli</name>
    <dbReference type="NCBI Taxonomy" id="380911"/>
    <lineage>
        <taxon>Bacteria</taxon>
        <taxon>Pseudomonadati</taxon>
        <taxon>Pseudomonadota</taxon>
        <taxon>Betaproteobacteria</taxon>
        <taxon>Burkholderiales</taxon>
        <taxon>Alcaligenaceae</taxon>
        <taxon>Parapusillimonas</taxon>
    </lineage>
</organism>
<evidence type="ECO:0000313" key="2">
    <source>
        <dbReference type="Proteomes" id="UP000559809"/>
    </source>
</evidence>
<dbReference type="EMBL" id="JACCEM010000004">
    <property type="protein sequence ID" value="NYT49543.1"/>
    <property type="molecule type" value="Genomic_DNA"/>
</dbReference>
<accession>A0A853FY56</accession>
<sequence length="104" mass="11722">MLGKRLEEIVRHVFDSARSPAVTREMIEELVHAVSHGALDERGSQGKLTDEWIVFVQHQGQNYYLTLAVHTTEDHQQTFDEIVSMAYAEFPFLVSPSATCVSST</sequence>
<proteinExistence type="predicted"/>
<dbReference type="RefSeq" id="WP_180154833.1">
    <property type="nucleotide sequence ID" value="NZ_JACCEM010000004.1"/>
</dbReference>